<organism evidence="2 3">
    <name type="scientific">Roseivivax sediminis</name>
    <dbReference type="NCBI Taxonomy" id="936889"/>
    <lineage>
        <taxon>Bacteria</taxon>
        <taxon>Pseudomonadati</taxon>
        <taxon>Pseudomonadota</taxon>
        <taxon>Alphaproteobacteria</taxon>
        <taxon>Rhodobacterales</taxon>
        <taxon>Roseobacteraceae</taxon>
        <taxon>Roseivivax</taxon>
    </lineage>
</organism>
<gene>
    <name evidence="2" type="ORF">SAMN04515678_1174</name>
</gene>
<proteinExistence type="predicted"/>
<evidence type="ECO:0000259" key="1">
    <source>
        <dbReference type="Pfam" id="PF00535"/>
    </source>
</evidence>
<dbReference type="AlphaFoldDB" id="A0A1I2DI90"/>
<dbReference type="OrthoDB" id="9771846at2"/>
<evidence type="ECO:0000313" key="2">
    <source>
        <dbReference type="EMBL" id="SFE79953.1"/>
    </source>
</evidence>
<dbReference type="InterPro" id="IPR029044">
    <property type="entry name" value="Nucleotide-diphossugar_trans"/>
</dbReference>
<dbReference type="EMBL" id="FOMS01000017">
    <property type="protein sequence ID" value="SFE79953.1"/>
    <property type="molecule type" value="Genomic_DNA"/>
</dbReference>
<sequence length="326" mass="36490">MTLDFERAPKVSIVVVSYNTRDMTLECLRSIVAETDLPHEIVVVDNASGDGSAEAIAAEFPSIRLLAERRNHGFALANNIAADICRGEYILLLNPDTVVLDHAVDRLVAFAAARPDAMIWGGRTLYGDGSLNTTNCWRRMTLWSLLSQAAGLNSIFRNSAVFNPEAYGGWPRNSEREVDIVTGCLLLIERATWQQLGGFDPTYVMYGEEADLCLRARALGARPRISPEVEIVHYKGASEKIRADKLIRLMRAKISLIDAHFPMASRPLGRFLFALWPLSRHIYATLLGRGEARATWYEVWRRRSEWRSGWPPVARPAMAPPPRSTV</sequence>
<dbReference type="PANTHER" id="PTHR43179:SF7">
    <property type="entry name" value="RHAMNOSYLTRANSFERASE WBBL"/>
    <property type="match status" value="1"/>
</dbReference>
<dbReference type="Pfam" id="PF00535">
    <property type="entry name" value="Glycos_transf_2"/>
    <property type="match status" value="1"/>
</dbReference>
<evidence type="ECO:0000313" key="3">
    <source>
        <dbReference type="Proteomes" id="UP000325289"/>
    </source>
</evidence>
<dbReference type="CDD" id="cd04186">
    <property type="entry name" value="GT_2_like_c"/>
    <property type="match status" value="1"/>
</dbReference>
<dbReference type="Gene3D" id="3.90.550.10">
    <property type="entry name" value="Spore Coat Polysaccharide Biosynthesis Protein SpsA, Chain A"/>
    <property type="match status" value="1"/>
</dbReference>
<protein>
    <recommendedName>
        <fullName evidence="1">Glycosyltransferase 2-like domain-containing protein</fullName>
    </recommendedName>
</protein>
<feature type="domain" description="Glycosyltransferase 2-like" evidence="1">
    <location>
        <begin position="12"/>
        <end position="158"/>
    </location>
</feature>
<reference evidence="2 3" key="1">
    <citation type="submission" date="2016-10" db="EMBL/GenBank/DDBJ databases">
        <authorList>
            <person name="Varghese N."/>
            <person name="Submissions S."/>
        </authorList>
    </citation>
    <scope>NUCLEOTIDE SEQUENCE [LARGE SCALE GENOMIC DNA]</scope>
    <source>
        <strain evidence="3">YIM D21,KCTC 23444,ACCC 10710</strain>
    </source>
</reference>
<keyword evidence="3" id="KW-1185">Reference proteome</keyword>
<dbReference type="InterPro" id="IPR001173">
    <property type="entry name" value="Glyco_trans_2-like"/>
</dbReference>
<dbReference type="Proteomes" id="UP000325289">
    <property type="component" value="Unassembled WGS sequence"/>
</dbReference>
<name>A0A1I2DI90_9RHOB</name>
<dbReference type="PANTHER" id="PTHR43179">
    <property type="entry name" value="RHAMNOSYLTRANSFERASE WBBL"/>
    <property type="match status" value="1"/>
</dbReference>
<dbReference type="SUPFAM" id="SSF53448">
    <property type="entry name" value="Nucleotide-diphospho-sugar transferases"/>
    <property type="match status" value="1"/>
</dbReference>
<dbReference type="RefSeq" id="WP_149758270.1">
    <property type="nucleotide sequence ID" value="NZ_FOMS01000017.1"/>
</dbReference>
<accession>A0A1I2DI90</accession>